<dbReference type="Proteomes" id="UP000663829">
    <property type="component" value="Unassembled WGS sequence"/>
</dbReference>
<dbReference type="EMBL" id="CAJOBC010008316">
    <property type="protein sequence ID" value="CAF3958212.1"/>
    <property type="molecule type" value="Genomic_DNA"/>
</dbReference>
<comment type="caution">
    <text evidence="2">The sequence shown here is derived from an EMBL/GenBank/DDBJ whole genome shotgun (WGS) entry which is preliminary data.</text>
</comment>
<feature type="region of interest" description="Disordered" evidence="1">
    <location>
        <begin position="94"/>
        <end position="132"/>
    </location>
</feature>
<protein>
    <submittedName>
        <fullName evidence="2">Uncharacterized protein</fullName>
    </submittedName>
</protein>
<dbReference type="Proteomes" id="UP000681722">
    <property type="component" value="Unassembled WGS sequence"/>
</dbReference>
<proteinExistence type="predicted"/>
<keyword evidence="4" id="KW-1185">Reference proteome</keyword>
<dbReference type="EMBL" id="CAJNOQ010008314">
    <property type="protein sequence ID" value="CAF1193866.1"/>
    <property type="molecule type" value="Genomic_DNA"/>
</dbReference>
<evidence type="ECO:0000256" key="1">
    <source>
        <dbReference type="SAM" id="MobiDB-lite"/>
    </source>
</evidence>
<evidence type="ECO:0000313" key="3">
    <source>
        <dbReference type="EMBL" id="CAF3958212.1"/>
    </source>
</evidence>
<reference evidence="2" key="1">
    <citation type="submission" date="2021-02" db="EMBL/GenBank/DDBJ databases">
        <authorList>
            <person name="Nowell W R."/>
        </authorList>
    </citation>
    <scope>NUCLEOTIDE SEQUENCE</scope>
</reference>
<accession>A0A814VPL1</accession>
<gene>
    <name evidence="2" type="ORF">GPM918_LOCUS23350</name>
    <name evidence="3" type="ORF">SRO942_LOCUS23350</name>
</gene>
<evidence type="ECO:0000313" key="2">
    <source>
        <dbReference type="EMBL" id="CAF1193866.1"/>
    </source>
</evidence>
<name>A0A814VPL1_9BILA</name>
<sequence length="211" mass="24229">HVTSQSDFLRPHLNTHQWDVYRRLLDSVQTASNGPDMCSTLKHSSSVTSKLIRPLLSFTNHNHQLSVARRFMQQFGMSYLKNQHEFRCQTTGLPPRRCSPKKEERNLLSPCPGLSLPHHETPSPTRSEDEIRPWNRWPTTTTLLRNTQPAQIFAREASSNQFFYDDKRSMAGWKTQTLHDDPLLVTPSSNGFPNIEMLKLSDQSLENSGES</sequence>
<feature type="compositionally biased region" description="Basic and acidic residues" evidence="1">
    <location>
        <begin position="117"/>
        <end position="132"/>
    </location>
</feature>
<evidence type="ECO:0000313" key="4">
    <source>
        <dbReference type="Proteomes" id="UP000663829"/>
    </source>
</evidence>
<dbReference type="AlphaFoldDB" id="A0A814VPL1"/>
<organism evidence="2 4">
    <name type="scientific">Didymodactylos carnosus</name>
    <dbReference type="NCBI Taxonomy" id="1234261"/>
    <lineage>
        <taxon>Eukaryota</taxon>
        <taxon>Metazoa</taxon>
        <taxon>Spiralia</taxon>
        <taxon>Gnathifera</taxon>
        <taxon>Rotifera</taxon>
        <taxon>Eurotatoria</taxon>
        <taxon>Bdelloidea</taxon>
        <taxon>Philodinida</taxon>
        <taxon>Philodinidae</taxon>
        <taxon>Didymodactylos</taxon>
    </lineage>
</organism>
<feature type="non-terminal residue" evidence="2">
    <location>
        <position position="1"/>
    </location>
</feature>